<dbReference type="AlphaFoldDB" id="A0A564ZH28"/>
<dbReference type="EMBL" id="CABIKM010000015">
    <property type="protein sequence ID" value="VUZ84629.1"/>
    <property type="molecule type" value="Genomic_DNA"/>
</dbReference>
<gene>
    <name evidence="3" type="ORF">MELA_01002</name>
</gene>
<accession>A0A564ZH28</accession>
<evidence type="ECO:0000313" key="4">
    <source>
        <dbReference type="Proteomes" id="UP000334340"/>
    </source>
</evidence>
<keyword evidence="4" id="KW-1185">Reference proteome</keyword>
<evidence type="ECO:0000256" key="2">
    <source>
        <dbReference type="SAM" id="SignalP"/>
    </source>
</evidence>
<evidence type="ECO:0008006" key="5">
    <source>
        <dbReference type="Google" id="ProtNLM"/>
    </source>
</evidence>
<organism evidence="3 4">
    <name type="scientific">Candidatus Methylomirabilis lanthanidiphila</name>
    <dbReference type="NCBI Taxonomy" id="2211376"/>
    <lineage>
        <taxon>Bacteria</taxon>
        <taxon>Candidatus Methylomirabilota</taxon>
        <taxon>Candidatus Methylomirabilia</taxon>
        <taxon>Candidatus Methylomirabilales</taxon>
        <taxon>Candidatus Methylomirabilaceae</taxon>
        <taxon>Candidatus Methylomirabilis</taxon>
    </lineage>
</organism>
<feature type="chain" id="PRO_5022226310" description="DUF1775 domain-containing protein" evidence="2">
    <location>
        <begin position="25"/>
        <end position="289"/>
    </location>
</feature>
<proteinExistence type="predicted"/>
<feature type="compositionally biased region" description="Low complexity" evidence="1">
    <location>
        <begin position="268"/>
        <end position="277"/>
    </location>
</feature>
<dbReference type="Proteomes" id="UP000334340">
    <property type="component" value="Unassembled WGS sequence"/>
</dbReference>
<feature type="signal peptide" evidence="2">
    <location>
        <begin position="1"/>
        <end position="24"/>
    </location>
</feature>
<protein>
    <recommendedName>
        <fullName evidence="5">DUF1775 domain-containing protein</fullName>
    </recommendedName>
</protein>
<name>A0A564ZH28_9BACT</name>
<feature type="region of interest" description="Disordered" evidence="1">
    <location>
        <begin position="268"/>
        <end position="289"/>
    </location>
</feature>
<evidence type="ECO:0000313" key="3">
    <source>
        <dbReference type="EMBL" id="VUZ84629.1"/>
    </source>
</evidence>
<reference evidence="3 4" key="1">
    <citation type="submission" date="2019-07" db="EMBL/GenBank/DDBJ databases">
        <authorList>
            <person name="Cremers G."/>
        </authorList>
    </citation>
    <scope>NUCLEOTIDE SEQUENCE [LARGE SCALE GENOMIC DNA]</scope>
</reference>
<keyword evidence="2" id="KW-0732">Signal</keyword>
<evidence type="ECO:0000256" key="1">
    <source>
        <dbReference type="SAM" id="MobiDB-lite"/>
    </source>
</evidence>
<sequence length="289" mass="31622">MQRVRTIAIAALLTAALISTDAWAFPHANIRSKDTLDAYTGRNYQEGTSAVLSISIGHGCTHSGESYSTRMVTALFPNGLDPDLGGITFTTDGTTNYEGNAMFGIKPLVDYDWKEIVPITGNVPTYYNHGVKTTDVRAVHWRWGYIPDNFVGYADVSVSFPKFRPDTCYNKITVDIPVVQYCSADSKHQQDHEWRRDRLKKKDLHRIYAWMKEPTSAFPTDTIVAPGYVASLTIVRNQTTNPLPASCGGAGQTLELYPTAADIDMYLPPLDGDVPSSGGSGGSDGGHVH</sequence>
<feature type="compositionally biased region" description="Gly residues" evidence="1">
    <location>
        <begin position="278"/>
        <end position="289"/>
    </location>
</feature>